<organism evidence="1 2">
    <name type="scientific">Stentor coeruleus</name>
    <dbReference type="NCBI Taxonomy" id="5963"/>
    <lineage>
        <taxon>Eukaryota</taxon>
        <taxon>Sar</taxon>
        <taxon>Alveolata</taxon>
        <taxon>Ciliophora</taxon>
        <taxon>Postciliodesmatophora</taxon>
        <taxon>Heterotrichea</taxon>
        <taxon>Heterotrichida</taxon>
        <taxon>Stentoridae</taxon>
        <taxon>Stentor</taxon>
    </lineage>
</organism>
<sequence>MYEEHHNANILEEYSDKSWDLPIENFELSGWSENPTMFDLRKAMISSDHTSLSKYKNNHRQLKTGQRVTRQEARCPFIYKASSRPCQQSDKKAHFKGDLLKGNRFMARRPENYYQTVDNSNNLHITTIPLLKRDGNKRNKSMTSEKRPVKLQDYYDKSFLIVKRSPPTVSGYSVVFYRK</sequence>
<dbReference type="AlphaFoldDB" id="A0A1R2BUU3"/>
<dbReference type="Proteomes" id="UP000187209">
    <property type="component" value="Unassembled WGS sequence"/>
</dbReference>
<reference evidence="1 2" key="1">
    <citation type="submission" date="2016-11" db="EMBL/GenBank/DDBJ databases">
        <title>The macronuclear genome of Stentor coeruleus: a giant cell with tiny introns.</title>
        <authorList>
            <person name="Slabodnick M."/>
            <person name="Ruby J.G."/>
            <person name="Reiff S.B."/>
            <person name="Swart E.C."/>
            <person name="Gosai S."/>
            <person name="Prabakaran S."/>
            <person name="Witkowska E."/>
            <person name="Larue G.E."/>
            <person name="Fisher S."/>
            <person name="Freeman R.M."/>
            <person name="Gunawardena J."/>
            <person name="Chu W."/>
            <person name="Stover N.A."/>
            <person name="Gregory B.D."/>
            <person name="Nowacki M."/>
            <person name="Derisi J."/>
            <person name="Roy S.W."/>
            <person name="Marshall W.F."/>
            <person name="Sood P."/>
        </authorList>
    </citation>
    <scope>NUCLEOTIDE SEQUENCE [LARGE SCALE GENOMIC DNA]</scope>
    <source>
        <strain evidence="1">WM001</strain>
    </source>
</reference>
<protein>
    <submittedName>
        <fullName evidence="1">Uncharacterized protein</fullName>
    </submittedName>
</protein>
<proteinExistence type="predicted"/>
<accession>A0A1R2BUU3</accession>
<name>A0A1R2BUU3_9CILI</name>
<gene>
    <name evidence="1" type="ORF">SteCoe_19262</name>
</gene>
<keyword evidence="2" id="KW-1185">Reference proteome</keyword>
<evidence type="ECO:0000313" key="1">
    <source>
        <dbReference type="EMBL" id="OMJ80461.1"/>
    </source>
</evidence>
<comment type="caution">
    <text evidence="1">The sequence shown here is derived from an EMBL/GenBank/DDBJ whole genome shotgun (WGS) entry which is preliminary data.</text>
</comment>
<evidence type="ECO:0000313" key="2">
    <source>
        <dbReference type="Proteomes" id="UP000187209"/>
    </source>
</evidence>
<dbReference type="EMBL" id="MPUH01000422">
    <property type="protein sequence ID" value="OMJ80461.1"/>
    <property type="molecule type" value="Genomic_DNA"/>
</dbReference>